<comment type="caution">
    <text evidence="9">The sequence shown here is derived from an EMBL/GenBank/DDBJ whole genome shotgun (WGS) entry which is preliminary data.</text>
</comment>
<dbReference type="EC" id="5.3.1.9" evidence="7"/>
<dbReference type="SUPFAM" id="SSF53697">
    <property type="entry name" value="SIS domain"/>
    <property type="match status" value="1"/>
</dbReference>
<dbReference type="InterPro" id="IPR035482">
    <property type="entry name" value="SIS_PGI_2"/>
</dbReference>
<proteinExistence type="inferred from homology"/>
<evidence type="ECO:0000256" key="2">
    <source>
        <dbReference type="ARBA" id="ARBA00006604"/>
    </source>
</evidence>
<comment type="catalytic activity">
    <reaction evidence="6 7 8">
        <text>alpha-D-glucose 6-phosphate = beta-D-fructose 6-phosphate</text>
        <dbReference type="Rhea" id="RHEA:11816"/>
        <dbReference type="ChEBI" id="CHEBI:57634"/>
        <dbReference type="ChEBI" id="CHEBI:58225"/>
        <dbReference type="EC" id="5.3.1.9"/>
    </reaction>
</comment>
<feature type="active site" evidence="7">
    <location>
        <position position="388"/>
    </location>
</feature>
<dbReference type="InterPro" id="IPR035476">
    <property type="entry name" value="SIS_PGI_1"/>
</dbReference>
<protein>
    <recommendedName>
        <fullName evidence="7">Glucose-6-phosphate isomerase</fullName>
        <shortName evidence="7">GPI</shortName>
        <ecNumber evidence="7">5.3.1.9</ecNumber>
    </recommendedName>
    <alternativeName>
        <fullName evidence="7">Phosphoglucose isomerase</fullName>
        <shortName evidence="7">PGI</shortName>
    </alternativeName>
    <alternativeName>
        <fullName evidence="7">Phosphohexose isomerase</fullName>
        <shortName evidence="7">PHI</shortName>
    </alternativeName>
</protein>
<name>A0A498C5S5_9GAMM</name>
<dbReference type="Pfam" id="PF00342">
    <property type="entry name" value="PGI"/>
    <property type="match status" value="1"/>
</dbReference>
<dbReference type="PROSITE" id="PS00765">
    <property type="entry name" value="P_GLUCOSE_ISOMERASE_1"/>
    <property type="match status" value="1"/>
</dbReference>
<keyword evidence="5 7" id="KW-0413">Isomerase</keyword>
<dbReference type="PRINTS" id="PR00662">
    <property type="entry name" value="G6PISOMERASE"/>
</dbReference>
<dbReference type="UniPathway" id="UPA00138"/>
<keyword evidence="7" id="KW-0963">Cytoplasm</keyword>
<dbReference type="InterPro" id="IPR018189">
    <property type="entry name" value="Phosphoglucose_isomerase_CS"/>
</dbReference>
<dbReference type="FunFam" id="3.40.50.10490:FF:000060">
    <property type="entry name" value="Glucose-6-phosphate isomerase"/>
    <property type="match status" value="1"/>
</dbReference>
<dbReference type="PANTHER" id="PTHR11469">
    <property type="entry name" value="GLUCOSE-6-PHOSPHATE ISOMERASE"/>
    <property type="match status" value="1"/>
</dbReference>
<sequence>MSSQAQHWPAKAALKRAAQAIPALSTLLTNDPGRHAKYQRASGGLLLDFSRQRINDDVLSLLTQCAVERCVPAQREALVTGAPVNCSEQRPALHTALRWPVDKAPLSGTESACRFAHQQQARMAQLVTALQHGEWLGATGKPITDIIHIGVGGSDLGPRLVSEALQGFATPQANPIKAHFVSTIDGTQLGPLTAQLDPASTLVVIASKSFATADTLANARSALGWISTQLNIPEREIIAAQVVGVSARPDRMIECGIPTAHQLLLGDCVGGRFSVWSPISLVVAAQLGMPVFQRLLQGAHQMDCHFLNAPLADNLPVLAGLLAVWNAQYLGIPTHAALPYDGRLACLPAYLQQLEMESNGKTQDAHKTPLDHATCPIVWGDVGSNGQHAFYQLLHQGSHTVSADLMVAVAPQRGDTDSLTPQTQEQHQLTQAHCLAQARLLTLGDAAVGSSDASKVPGYRGNQPCNLLVLDALTPEILGQLLALYEHKVFVKAALWGLNPFDQPGVEFGKTLATEYFQALAPGGNTPPGLDECTAGTLETLRSPNLHNSSPRW</sequence>
<feature type="active site" evidence="7">
    <location>
        <position position="510"/>
    </location>
</feature>
<reference evidence="9 10" key="1">
    <citation type="submission" date="2018-10" db="EMBL/GenBank/DDBJ databases">
        <title>Genomic Encyclopedia of Type Strains, Phase IV (KMG-IV): sequencing the most valuable type-strain genomes for metagenomic binning, comparative biology and taxonomic classification.</title>
        <authorList>
            <person name="Goeker M."/>
        </authorList>
    </citation>
    <scope>NUCLEOTIDE SEQUENCE [LARGE SCALE GENOMIC DNA]</scope>
    <source>
        <strain evidence="9 10">DSM 12769</strain>
    </source>
</reference>
<evidence type="ECO:0000313" key="9">
    <source>
        <dbReference type="EMBL" id="RLK48380.1"/>
    </source>
</evidence>
<comment type="similarity">
    <text evidence="2 7 8">Belongs to the GPI family.</text>
</comment>
<keyword evidence="10" id="KW-1185">Reference proteome</keyword>
<dbReference type="GO" id="GO:0097367">
    <property type="term" value="F:carbohydrate derivative binding"/>
    <property type="evidence" value="ECO:0007669"/>
    <property type="project" value="InterPro"/>
</dbReference>
<dbReference type="GO" id="GO:0006094">
    <property type="term" value="P:gluconeogenesis"/>
    <property type="evidence" value="ECO:0007669"/>
    <property type="project" value="UniProtKB-UniRule"/>
</dbReference>
<dbReference type="Gene3D" id="1.10.1390.10">
    <property type="match status" value="1"/>
</dbReference>
<dbReference type="HAMAP" id="MF_00473">
    <property type="entry name" value="G6P_isomerase"/>
    <property type="match status" value="1"/>
</dbReference>
<evidence type="ECO:0000256" key="5">
    <source>
        <dbReference type="ARBA" id="ARBA00023235"/>
    </source>
</evidence>
<dbReference type="PROSITE" id="PS51463">
    <property type="entry name" value="P_GLUCOSE_ISOMERASE_3"/>
    <property type="match status" value="1"/>
</dbReference>
<evidence type="ECO:0000256" key="1">
    <source>
        <dbReference type="ARBA" id="ARBA00004926"/>
    </source>
</evidence>
<comment type="pathway">
    <text evidence="7">Carbohydrate biosynthesis; gluconeogenesis.</text>
</comment>
<dbReference type="GO" id="GO:0004347">
    <property type="term" value="F:glucose-6-phosphate isomerase activity"/>
    <property type="evidence" value="ECO:0007669"/>
    <property type="project" value="UniProtKB-UniRule"/>
</dbReference>
<accession>A0A498C5S5</accession>
<evidence type="ECO:0000256" key="8">
    <source>
        <dbReference type="RuleBase" id="RU000612"/>
    </source>
</evidence>
<keyword evidence="4 7" id="KW-0324">Glycolysis</keyword>
<dbReference type="GO" id="GO:0005829">
    <property type="term" value="C:cytosol"/>
    <property type="evidence" value="ECO:0007669"/>
    <property type="project" value="TreeGrafter"/>
</dbReference>
<feature type="active site" description="Proton donor" evidence="7">
    <location>
        <position position="357"/>
    </location>
</feature>
<dbReference type="UniPathway" id="UPA00109">
    <property type="reaction ID" value="UER00181"/>
</dbReference>
<keyword evidence="3 7" id="KW-0312">Gluconeogenesis</keyword>
<dbReference type="GO" id="GO:0048029">
    <property type="term" value="F:monosaccharide binding"/>
    <property type="evidence" value="ECO:0007669"/>
    <property type="project" value="TreeGrafter"/>
</dbReference>
<organism evidence="9 10">
    <name type="scientific">Alkalispirillum mobile</name>
    <dbReference type="NCBI Taxonomy" id="85925"/>
    <lineage>
        <taxon>Bacteria</taxon>
        <taxon>Pseudomonadati</taxon>
        <taxon>Pseudomonadota</taxon>
        <taxon>Gammaproteobacteria</taxon>
        <taxon>Chromatiales</taxon>
        <taxon>Ectothiorhodospiraceae</taxon>
        <taxon>Alkalispirillum</taxon>
    </lineage>
</organism>
<dbReference type="InterPro" id="IPR046348">
    <property type="entry name" value="SIS_dom_sf"/>
</dbReference>
<evidence type="ECO:0000256" key="7">
    <source>
        <dbReference type="HAMAP-Rule" id="MF_00473"/>
    </source>
</evidence>
<dbReference type="GO" id="GO:0051156">
    <property type="term" value="P:glucose 6-phosphate metabolic process"/>
    <property type="evidence" value="ECO:0007669"/>
    <property type="project" value="TreeGrafter"/>
</dbReference>
<evidence type="ECO:0000256" key="3">
    <source>
        <dbReference type="ARBA" id="ARBA00022432"/>
    </source>
</evidence>
<dbReference type="GO" id="GO:0006096">
    <property type="term" value="P:glycolytic process"/>
    <property type="evidence" value="ECO:0007669"/>
    <property type="project" value="UniProtKB-UniRule"/>
</dbReference>
<comment type="pathway">
    <text evidence="1 7 8">Carbohydrate degradation; glycolysis; D-glyceraldehyde 3-phosphate and glycerone phosphate from D-glucose: step 2/4.</text>
</comment>
<dbReference type="RefSeq" id="WP_170153675.1">
    <property type="nucleotide sequence ID" value="NZ_RCDA01000003.1"/>
</dbReference>
<dbReference type="EMBL" id="RCDA01000003">
    <property type="protein sequence ID" value="RLK48380.1"/>
    <property type="molecule type" value="Genomic_DNA"/>
</dbReference>
<dbReference type="CDD" id="cd05016">
    <property type="entry name" value="SIS_PGI_2"/>
    <property type="match status" value="1"/>
</dbReference>
<comment type="subcellular location">
    <subcellularLocation>
        <location evidence="7">Cytoplasm</location>
    </subcellularLocation>
</comment>
<dbReference type="Proteomes" id="UP000275461">
    <property type="component" value="Unassembled WGS sequence"/>
</dbReference>
<dbReference type="AlphaFoldDB" id="A0A498C5S5"/>
<dbReference type="PANTHER" id="PTHR11469:SF1">
    <property type="entry name" value="GLUCOSE-6-PHOSPHATE ISOMERASE"/>
    <property type="match status" value="1"/>
</dbReference>
<dbReference type="NCBIfam" id="NF001211">
    <property type="entry name" value="PRK00179.1"/>
    <property type="match status" value="1"/>
</dbReference>
<evidence type="ECO:0000313" key="10">
    <source>
        <dbReference type="Proteomes" id="UP000275461"/>
    </source>
</evidence>
<evidence type="ECO:0000256" key="4">
    <source>
        <dbReference type="ARBA" id="ARBA00023152"/>
    </source>
</evidence>
<evidence type="ECO:0000256" key="6">
    <source>
        <dbReference type="ARBA" id="ARBA00029321"/>
    </source>
</evidence>
<dbReference type="PROSITE" id="PS00174">
    <property type="entry name" value="P_GLUCOSE_ISOMERASE_2"/>
    <property type="match status" value="1"/>
</dbReference>
<dbReference type="Gene3D" id="3.40.50.10490">
    <property type="entry name" value="Glucose-6-phosphate isomerase like protein, domain 1"/>
    <property type="match status" value="2"/>
</dbReference>
<gene>
    <name evidence="7" type="primary">pgi</name>
    <name evidence="9" type="ORF">DFR31_2259</name>
</gene>
<dbReference type="CDD" id="cd05015">
    <property type="entry name" value="SIS_PGI_1"/>
    <property type="match status" value="1"/>
</dbReference>
<dbReference type="InterPro" id="IPR001672">
    <property type="entry name" value="G6P_Isomerase"/>
</dbReference>
<comment type="function">
    <text evidence="7">Catalyzes the reversible isomerization of glucose-6-phosphate to fructose-6-phosphate.</text>
</comment>
<dbReference type="InterPro" id="IPR023096">
    <property type="entry name" value="G6P_Isomerase_C"/>
</dbReference>